<proteinExistence type="predicted"/>
<evidence type="ECO:0000313" key="10">
    <source>
        <dbReference type="EMBL" id="HJF66264.1"/>
    </source>
</evidence>
<sequence>MAEPYKVMLIDDDKGVHVLMRRIIEDAGYKYCAAYDGESGLKMLASEHPDLLLLDVMMPGMNGFDVCTKIREQGRRIPIIFLSAKGDIVDKSIGFKAGGDDYVVKPFSPDELLLRIEAHLRRHKSDLAFAKAVSREGSNKTGELEIFFNRYEVRLRGEPVDLTAKEFEILALLASSPGQVFTRNQIYEHIWGRDSSVDENSITVFMRKIREKIEDNPSQPKYLLTVWRVGYKFAERVDVASE</sequence>
<evidence type="ECO:0000256" key="1">
    <source>
        <dbReference type="ARBA" id="ARBA00022553"/>
    </source>
</evidence>
<dbReference type="GO" id="GO:0000976">
    <property type="term" value="F:transcription cis-regulatory region binding"/>
    <property type="evidence" value="ECO:0007669"/>
    <property type="project" value="TreeGrafter"/>
</dbReference>
<evidence type="ECO:0000259" key="8">
    <source>
        <dbReference type="PROSITE" id="PS50110"/>
    </source>
</evidence>
<organism evidence="10 11">
    <name type="scientific">Slackia equolifaciens</name>
    <dbReference type="NCBI Taxonomy" id="498718"/>
    <lineage>
        <taxon>Bacteria</taxon>
        <taxon>Bacillati</taxon>
        <taxon>Actinomycetota</taxon>
        <taxon>Coriobacteriia</taxon>
        <taxon>Eggerthellales</taxon>
        <taxon>Eggerthellaceae</taxon>
        <taxon>Slackia</taxon>
    </lineage>
</organism>
<evidence type="ECO:0000313" key="11">
    <source>
        <dbReference type="Proteomes" id="UP000786989"/>
    </source>
</evidence>
<name>A0A9D2UY66_9ACTN</name>
<comment type="caution">
    <text evidence="10">The sequence shown here is derived from an EMBL/GenBank/DDBJ whole genome shotgun (WGS) entry which is preliminary data.</text>
</comment>
<evidence type="ECO:0000256" key="3">
    <source>
        <dbReference type="ARBA" id="ARBA00023015"/>
    </source>
</evidence>
<dbReference type="GO" id="GO:0032993">
    <property type="term" value="C:protein-DNA complex"/>
    <property type="evidence" value="ECO:0007669"/>
    <property type="project" value="TreeGrafter"/>
</dbReference>
<dbReference type="Gene3D" id="6.10.250.690">
    <property type="match status" value="1"/>
</dbReference>
<keyword evidence="3" id="KW-0805">Transcription regulation</keyword>
<evidence type="ECO:0000256" key="4">
    <source>
        <dbReference type="ARBA" id="ARBA00023125"/>
    </source>
</evidence>
<evidence type="ECO:0000259" key="9">
    <source>
        <dbReference type="PROSITE" id="PS51755"/>
    </source>
</evidence>
<evidence type="ECO:0000256" key="2">
    <source>
        <dbReference type="ARBA" id="ARBA00023012"/>
    </source>
</evidence>
<dbReference type="FunFam" id="3.40.50.2300:FF:000001">
    <property type="entry name" value="DNA-binding response regulator PhoB"/>
    <property type="match status" value="1"/>
</dbReference>
<dbReference type="Gene3D" id="1.10.10.10">
    <property type="entry name" value="Winged helix-like DNA-binding domain superfamily/Winged helix DNA-binding domain"/>
    <property type="match status" value="1"/>
</dbReference>
<dbReference type="InterPro" id="IPR001789">
    <property type="entry name" value="Sig_transdc_resp-reg_receiver"/>
</dbReference>
<keyword evidence="1 6" id="KW-0597">Phosphoprotein</keyword>
<dbReference type="EMBL" id="DYWI01000179">
    <property type="protein sequence ID" value="HJF66264.1"/>
    <property type="molecule type" value="Genomic_DNA"/>
</dbReference>
<feature type="domain" description="Response regulatory" evidence="8">
    <location>
        <begin position="6"/>
        <end position="120"/>
    </location>
</feature>
<dbReference type="InterPro" id="IPR011006">
    <property type="entry name" value="CheY-like_superfamily"/>
</dbReference>
<feature type="DNA-binding region" description="OmpR/PhoB-type" evidence="7">
    <location>
        <begin position="136"/>
        <end position="235"/>
    </location>
</feature>
<reference evidence="10" key="1">
    <citation type="journal article" date="2021" name="PeerJ">
        <title>Extensive microbial diversity within the chicken gut microbiome revealed by metagenomics and culture.</title>
        <authorList>
            <person name="Gilroy R."/>
            <person name="Ravi A."/>
            <person name="Getino M."/>
            <person name="Pursley I."/>
            <person name="Horton D.L."/>
            <person name="Alikhan N.F."/>
            <person name="Baker D."/>
            <person name="Gharbi K."/>
            <person name="Hall N."/>
            <person name="Watson M."/>
            <person name="Adriaenssens E.M."/>
            <person name="Foster-Nyarko E."/>
            <person name="Jarju S."/>
            <person name="Secka A."/>
            <person name="Antonio M."/>
            <person name="Oren A."/>
            <person name="Chaudhuri R.R."/>
            <person name="La Ragione R."/>
            <person name="Hildebrand F."/>
            <person name="Pallen M.J."/>
        </authorList>
    </citation>
    <scope>NUCLEOTIDE SEQUENCE</scope>
    <source>
        <strain evidence="10">ChiGjej6B6-11269</strain>
    </source>
</reference>
<dbReference type="InterPro" id="IPR001867">
    <property type="entry name" value="OmpR/PhoB-type_DNA-bd"/>
</dbReference>
<dbReference type="Proteomes" id="UP000786989">
    <property type="component" value="Unassembled WGS sequence"/>
</dbReference>
<dbReference type="AlphaFoldDB" id="A0A9D2UY66"/>
<dbReference type="PROSITE" id="PS50110">
    <property type="entry name" value="RESPONSE_REGULATORY"/>
    <property type="match status" value="1"/>
</dbReference>
<feature type="modified residue" description="4-aspartylphosphate" evidence="6">
    <location>
        <position position="55"/>
    </location>
</feature>
<protein>
    <submittedName>
        <fullName evidence="10">Response regulator transcription factor</fullName>
    </submittedName>
</protein>
<dbReference type="SMART" id="SM00448">
    <property type="entry name" value="REC"/>
    <property type="match status" value="1"/>
</dbReference>
<dbReference type="SUPFAM" id="SSF46894">
    <property type="entry name" value="C-terminal effector domain of the bipartite response regulators"/>
    <property type="match status" value="1"/>
</dbReference>
<evidence type="ECO:0000256" key="7">
    <source>
        <dbReference type="PROSITE-ProRule" id="PRU01091"/>
    </source>
</evidence>
<dbReference type="SUPFAM" id="SSF52172">
    <property type="entry name" value="CheY-like"/>
    <property type="match status" value="1"/>
</dbReference>
<accession>A0A9D2UY66</accession>
<dbReference type="FunFam" id="1.10.10.10:FF:000018">
    <property type="entry name" value="DNA-binding response regulator ResD"/>
    <property type="match status" value="1"/>
</dbReference>
<dbReference type="PROSITE" id="PS51755">
    <property type="entry name" value="OMPR_PHOB"/>
    <property type="match status" value="1"/>
</dbReference>
<dbReference type="PANTHER" id="PTHR48111:SF40">
    <property type="entry name" value="PHOSPHATE REGULON TRANSCRIPTIONAL REGULATORY PROTEIN PHOB"/>
    <property type="match status" value="1"/>
</dbReference>
<keyword evidence="5" id="KW-0804">Transcription</keyword>
<dbReference type="InterPro" id="IPR039420">
    <property type="entry name" value="WalR-like"/>
</dbReference>
<dbReference type="Pfam" id="PF00072">
    <property type="entry name" value="Response_reg"/>
    <property type="match status" value="1"/>
</dbReference>
<keyword evidence="4 7" id="KW-0238">DNA-binding</keyword>
<dbReference type="Pfam" id="PF00486">
    <property type="entry name" value="Trans_reg_C"/>
    <property type="match status" value="1"/>
</dbReference>
<dbReference type="GO" id="GO:0006355">
    <property type="term" value="P:regulation of DNA-templated transcription"/>
    <property type="evidence" value="ECO:0007669"/>
    <property type="project" value="InterPro"/>
</dbReference>
<dbReference type="SMART" id="SM00862">
    <property type="entry name" value="Trans_reg_C"/>
    <property type="match status" value="1"/>
</dbReference>
<gene>
    <name evidence="10" type="ORF">K8U77_09165</name>
</gene>
<dbReference type="InterPro" id="IPR036388">
    <property type="entry name" value="WH-like_DNA-bd_sf"/>
</dbReference>
<dbReference type="CDD" id="cd17574">
    <property type="entry name" value="REC_OmpR"/>
    <property type="match status" value="1"/>
</dbReference>
<dbReference type="InterPro" id="IPR016032">
    <property type="entry name" value="Sig_transdc_resp-reg_C-effctor"/>
</dbReference>
<dbReference type="GO" id="GO:0005829">
    <property type="term" value="C:cytosol"/>
    <property type="evidence" value="ECO:0007669"/>
    <property type="project" value="TreeGrafter"/>
</dbReference>
<dbReference type="Gene3D" id="3.40.50.2300">
    <property type="match status" value="1"/>
</dbReference>
<dbReference type="PANTHER" id="PTHR48111">
    <property type="entry name" value="REGULATOR OF RPOS"/>
    <property type="match status" value="1"/>
</dbReference>
<evidence type="ECO:0000256" key="5">
    <source>
        <dbReference type="ARBA" id="ARBA00023163"/>
    </source>
</evidence>
<evidence type="ECO:0000256" key="6">
    <source>
        <dbReference type="PROSITE-ProRule" id="PRU00169"/>
    </source>
</evidence>
<keyword evidence="2" id="KW-0902">Two-component regulatory system</keyword>
<feature type="domain" description="OmpR/PhoB-type" evidence="9">
    <location>
        <begin position="136"/>
        <end position="235"/>
    </location>
</feature>
<reference evidence="10" key="2">
    <citation type="submission" date="2021-09" db="EMBL/GenBank/DDBJ databases">
        <authorList>
            <person name="Gilroy R."/>
        </authorList>
    </citation>
    <scope>NUCLEOTIDE SEQUENCE</scope>
    <source>
        <strain evidence="10">ChiGjej6B6-11269</strain>
    </source>
</reference>
<dbReference type="CDD" id="cd00383">
    <property type="entry name" value="trans_reg_C"/>
    <property type="match status" value="1"/>
</dbReference>
<dbReference type="GO" id="GO:0000156">
    <property type="term" value="F:phosphorelay response regulator activity"/>
    <property type="evidence" value="ECO:0007669"/>
    <property type="project" value="TreeGrafter"/>
</dbReference>